<dbReference type="EMBL" id="BJWL01000001">
    <property type="protein sequence ID" value="GFY81146.1"/>
    <property type="molecule type" value="Genomic_DNA"/>
</dbReference>
<feature type="region of interest" description="Disordered" evidence="1">
    <location>
        <begin position="212"/>
        <end position="258"/>
    </location>
</feature>
<proteinExistence type="predicted"/>
<sequence>MPRPPEMRPDLAEGPTLPTLPYPVQLGRTRTQMLAKDNFLIKNRQNIKGKSMTRIDVIPRQKPRRTSWLSNQKSAASPSLDQQVGTLLKIFSAIEGLTKKEIMGYKPAPRLTEVPSQAFSQERLLSSPHYGTSLPSSWARTVGWPLSPLELSATLPFLGKLAEFSLGRFSPITTPLVGVDFVSKLSALDFSTFCPNFLKLILFDMATKNGETYPRRPKKADAPSAGRSLPLFSSPDTSGLRGPKTVRKDLDSSSAGTK</sequence>
<evidence type="ECO:0000313" key="2">
    <source>
        <dbReference type="EMBL" id="GFY81146.1"/>
    </source>
</evidence>
<protein>
    <submittedName>
        <fullName evidence="2">Uncharacterized protein</fullName>
    </submittedName>
</protein>
<organism evidence="2 3">
    <name type="scientific">Actinidia rufa</name>
    <dbReference type="NCBI Taxonomy" id="165716"/>
    <lineage>
        <taxon>Eukaryota</taxon>
        <taxon>Viridiplantae</taxon>
        <taxon>Streptophyta</taxon>
        <taxon>Embryophyta</taxon>
        <taxon>Tracheophyta</taxon>
        <taxon>Spermatophyta</taxon>
        <taxon>Magnoliopsida</taxon>
        <taxon>eudicotyledons</taxon>
        <taxon>Gunneridae</taxon>
        <taxon>Pentapetalae</taxon>
        <taxon>asterids</taxon>
        <taxon>Ericales</taxon>
        <taxon>Actinidiaceae</taxon>
        <taxon>Actinidia</taxon>
    </lineage>
</organism>
<feature type="region of interest" description="Disordered" evidence="1">
    <location>
        <begin position="1"/>
        <end position="23"/>
    </location>
</feature>
<feature type="compositionally biased region" description="Basic and acidic residues" evidence="1">
    <location>
        <begin position="1"/>
        <end position="11"/>
    </location>
</feature>
<comment type="caution">
    <text evidence="2">The sequence shown here is derived from an EMBL/GenBank/DDBJ whole genome shotgun (WGS) entry which is preliminary data.</text>
</comment>
<evidence type="ECO:0000256" key="1">
    <source>
        <dbReference type="SAM" id="MobiDB-lite"/>
    </source>
</evidence>
<name>A0A7J0E4Q1_9ERIC</name>
<dbReference type="Proteomes" id="UP000585474">
    <property type="component" value="Unassembled WGS sequence"/>
</dbReference>
<accession>A0A7J0E4Q1</accession>
<reference evidence="2 3" key="1">
    <citation type="submission" date="2019-07" db="EMBL/GenBank/DDBJ databases">
        <title>De Novo Assembly of kiwifruit Actinidia rufa.</title>
        <authorList>
            <person name="Sugita-Konishi S."/>
            <person name="Sato K."/>
            <person name="Mori E."/>
            <person name="Abe Y."/>
            <person name="Kisaki G."/>
            <person name="Hamano K."/>
            <person name="Suezawa K."/>
            <person name="Otani M."/>
            <person name="Fukuda T."/>
            <person name="Manabe T."/>
            <person name="Gomi K."/>
            <person name="Tabuchi M."/>
            <person name="Akimitsu K."/>
            <person name="Kataoka I."/>
        </authorList>
    </citation>
    <scope>NUCLEOTIDE SEQUENCE [LARGE SCALE GENOMIC DNA]</scope>
    <source>
        <strain evidence="3">cv. Fuchu</strain>
    </source>
</reference>
<evidence type="ECO:0000313" key="3">
    <source>
        <dbReference type="Proteomes" id="UP000585474"/>
    </source>
</evidence>
<keyword evidence="3" id="KW-1185">Reference proteome</keyword>
<dbReference type="AlphaFoldDB" id="A0A7J0E4Q1"/>
<gene>
    <name evidence="2" type="ORF">Acr_01g0009550</name>
</gene>